<accession>A0A212FLR3</accession>
<dbReference type="GO" id="GO:0000977">
    <property type="term" value="F:RNA polymerase II transcription regulatory region sequence-specific DNA binding"/>
    <property type="evidence" value="ECO:0007669"/>
    <property type="project" value="TreeGrafter"/>
</dbReference>
<keyword evidence="12" id="KW-1185">Reference proteome</keyword>
<evidence type="ECO:0000256" key="6">
    <source>
        <dbReference type="ARBA" id="ARBA00023242"/>
    </source>
</evidence>
<dbReference type="Pfam" id="PF01858">
    <property type="entry name" value="RB_A"/>
    <property type="match status" value="2"/>
</dbReference>
<dbReference type="PANTHER" id="PTHR13742:SF17">
    <property type="entry name" value="RE32990P-RELATED"/>
    <property type="match status" value="1"/>
</dbReference>
<dbReference type="InParanoid" id="A0A212FLR3"/>
<evidence type="ECO:0000313" key="11">
    <source>
        <dbReference type="EMBL" id="OWR54683.1"/>
    </source>
</evidence>
<keyword evidence="4" id="KW-0805">Transcription regulation</keyword>
<dbReference type="GO" id="GO:0005634">
    <property type="term" value="C:nucleus"/>
    <property type="evidence" value="ECO:0007669"/>
    <property type="project" value="UniProtKB-SubCell"/>
</dbReference>
<dbReference type="GO" id="GO:0005667">
    <property type="term" value="C:transcription regulator complex"/>
    <property type="evidence" value="ECO:0007669"/>
    <property type="project" value="TreeGrafter"/>
</dbReference>
<dbReference type="Gene3D" id="1.10.472.140">
    <property type="match status" value="1"/>
</dbReference>
<dbReference type="GO" id="GO:0000785">
    <property type="term" value="C:chromatin"/>
    <property type="evidence" value="ECO:0007669"/>
    <property type="project" value="TreeGrafter"/>
</dbReference>
<evidence type="ECO:0000256" key="8">
    <source>
        <dbReference type="SAM" id="MobiDB-lite"/>
    </source>
</evidence>
<dbReference type="FunCoup" id="A0A212FLR3">
    <property type="interactions" value="1663"/>
</dbReference>
<evidence type="ECO:0000256" key="2">
    <source>
        <dbReference type="ARBA" id="ARBA00009475"/>
    </source>
</evidence>
<evidence type="ECO:0000256" key="5">
    <source>
        <dbReference type="ARBA" id="ARBA00023163"/>
    </source>
</evidence>
<evidence type="ECO:0000256" key="7">
    <source>
        <dbReference type="ARBA" id="ARBA00023306"/>
    </source>
</evidence>
<dbReference type="EMBL" id="AGBW02007717">
    <property type="protein sequence ID" value="OWR54683.1"/>
    <property type="molecule type" value="Genomic_DNA"/>
</dbReference>
<dbReference type="Pfam" id="PF01857">
    <property type="entry name" value="RB_B"/>
    <property type="match status" value="1"/>
</dbReference>
<comment type="caution">
    <text evidence="11">The sequence shown here is derived from an EMBL/GenBank/DDBJ whole genome shotgun (WGS) entry which is preliminary data.</text>
</comment>
<dbReference type="InterPro" id="IPR028309">
    <property type="entry name" value="RB_fam"/>
</dbReference>
<feature type="region of interest" description="Disordered" evidence="8">
    <location>
        <begin position="858"/>
        <end position="877"/>
    </location>
</feature>
<evidence type="ECO:0000256" key="3">
    <source>
        <dbReference type="ARBA" id="ARBA00022491"/>
    </source>
</evidence>
<evidence type="ECO:0000256" key="4">
    <source>
        <dbReference type="ARBA" id="ARBA00023015"/>
    </source>
</evidence>
<comment type="similarity">
    <text evidence="2">Belongs to the retinoblastoma protein (RB) family.</text>
</comment>
<dbReference type="SMART" id="SM01367">
    <property type="entry name" value="DUF3452"/>
    <property type="match status" value="1"/>
</dbReference>
<gene>
    <name evidence="11" type="ORF">KGM_214677</name>
</gene>
<keyword evidence="6" id="KW-0539">Nucleus</keyword>
<dbReference type="Proteomes" id="UP000007151">
    <property type="component" value="Unassembled WGS sequence"/>
</dbReference>
<dbReference type="AlphaFoldDB" id="A0A212FLR3"/>
<evidence type="ECO:0000259" key="10">
    <source>
        <dbReference type="SMART" id="SM01368"/>
    </source>
</evidence>
<protein>
    <submittedName>
        <fullName evidence="11">Retinoblastoma protein 1</fullName>
    </submittedName>
</protein>
<dbReference type="GO" id="GO:0006357">
    <property type="term" value="P:regulation of transcription by RNA polymerase II"/>
    <property type="evidence" value="ECO:0007669"/>
    <property type="project" value="InterPro"/>
</dbReference>
<dbReference type="Gene3D" id="1.10.472.10">
    <property type="entry name" value="Cyclin-like"/>
    <property type="match status" value="5"/>
</dbReference>
<keyword evidence="7" id="KW-0131">Cell cycle</keyword>
<dbReference type="GO" id="GO:0030154">
    <property type="term" value="P:cell differentiation"/>
    <property type="evidence" value="ECO:0007669"/>
    <property type="project" value="TreeGrafter"/>
</dbReference>
<dbReference type="STRING" id="278856.A0A212FLR3"/>
<dbReference type="PANTHER" id="PTHR13742">
    <property type="entry name" value="RETINOBLASTOMA-ASSOCIATED PROTEIN RB -RELATED"/>
    <property type="match status" value="1"/>
</dbReference>
<name>A0A212FLR3_DANPL</name>
<keyword evidence="5" id="KW-0804">Transcription</keyword>
<sequence length="961" mass="108796">MAKPEESEENWVATMDNLCSQLNVDPGAAKKSKESYSEIKQNYTLDGDELHWMACALYVACRTSITPTVQSGKAVEGNCVSLTRLLRLCNISLIQFFNKIKNWMEMASMSTDFKDRITRLERKFAVSTVLFRKFQPIFQEIFSGLTNEPVKSNTKSKKQKLQPCTTNALFEFSWCLYVCVKGEFHNSADDLVDMYHVLLSCLDFVFANAFMARRYDVINPAFKGLPSDWLKDDFELPKKPPCIISVLCEIKEGLAVEAATMKEYSWRPVIKTFFDKGILKGNNDQLTGLLDIGNFDANLKSLNNLYETYVLSVGEFDERIFLGEHANEQIGTKNKVSGDEISQVIASFGPSSRACPDTPLTGRRYLARREELTPVSEATNSLARLAALLRQARPKPSPTLLRFFADCGVDKVTIVKNVVQPCNGWMEKFSESLSECNCSKETIAFRCNMVTCLYYKVFEHIITEEHRKKPQLSLQILLSQETFQLTVYACCTEVVLHAYGVHSLRFPRVLQIYGLSAFHFYKIIELVVQAVVQKLSRDVIKHLNAILLSQETFQLTVYACCTEVVLHAYGVHSLRFPRVLQIYGLSAFHFYKIIELVVQAVVQKLSRDVIKHLNAVEEQVLESLVWTSDSPLWDQLSKNPIPAAIEVYAQDSPNRRNASGLQSPISAAIDRYLTPMADQAKKQLFKDNIKPGQSLLVQTNNNVKQEPQQVPIVSTAETTPNTTPKKANNSLILFFRKFYSLAVIRMNDLCTRLKLTDDELKRKIWTCVEHSVMNQTQLMRDSNQVERTFADIMRCYRQRPLADNHVYRSVLINKGNDEESPERGDLINFYNKVYVKCMQNFALRFTGKHKDGCSLSPLPAGRAGRSGRSGWSPGGQRVSERHQLYVKPLTTPPHHHHHLTYRFSRSPAKDLQAINTMVSCEVGGVKRAVDGEAGDVVKRARCAAPGVARKLQGLVSDRQAV</sequence>
<feature type="compositionally biased region" description="Low complexity" evidence="8">
    <location>
        <begin position="859"/>
        <end position="875"/>
    </location>
</feature>
<feature type="domain" description="Retinoblastoma-associated protein N-terminal" evidence="9">
    <location>
        <begin position="64"/>
        <end position="208"/>
    </location>
</feature>
<dbReference type="eggNOG" id="KOG1010">
    <property type="taxonomic scope" value="Eukaryota"/>
</dbReference>
<evidence type="ECO:0000256" key="1">
    <source>
        <dbReference type="ARBA" id="ARBA00004123"/>
    </source>
</evidence>
<dbReference type="SUPFAM" id="SSF47954">
    <property type="entry name" value="Cyclin-like"/>
    <property type="match status" value="3"/>
</dbReference>
<keyword evidence="3" id="KW-0678">Repressor</keyword>
<reference evidence="11 12" key="1">
    <citation type="journal article" date="2011" name="Cell">
        <title>The monarch butterfly genome yields insights into long-distance migration.</title>
        <authorList>
            <person name="Zhan S."/>
            <person name="Merlin C."/>
            <person name="Boore J.L."/>
            <person name="Reppert S.M."/>
        </authorList>
    </citation>
    <scope>NUCLEOTIDE SEQUENCE [LARGE SCALE GENOMIC DNA]</scope>
    <source>
        <strain evidence="11">F-2</strain>
    </source>
</reference>
<comment type="subcellular location">
    <subcellularLocation>
        <location evidence="1">Nucleus</location>
    </subcellularLocation>
</comment>
<dbReference type="InterPro" id="IPR024599">
    <property type="entry name" value="RB_N"/>
</dbReference>
<feature type="domain" description="Retinoblastoma-associated protein A-box" evidence="10">
    <location>
        <begin position="373"/>
        <end position="636"/>
    </location>
</feature>
<dbReference type="Pfam" id="PF11934">
    <property type="entry name" value="DUF3452"/>
    <property type="match status" value="1"/>
</dbReference>
<dbReference type="InterPro" id="IPR036915">
    <property type="entry name" value="Cyclin-like_sf"/>
</dbReference>
<dbReference type="GO" id="GO:2000134">
    <property type="term" value="P:negative regulation of G1/S transition of mitotic cell cycle"/>
    <property type="evidence" value="ECO:0007669"/>
    <property type="project" value="TreeGrafter"/>
</dbReference>
<dbReference type="InterPro" id="IPR002719">
    <property type="entry name" value="RB_B"/>
</dbReference>
<evidence type="ECO:0000313" key="12">
    <source>
        <dbReference type="Proteomes" id="UP000007151"/>
    </source>
</evidence>
<organism evidence="11 12">
    <name type="scientific">Danaus plexippus plexippus</name>
    <dbReference type="NCBI Taxonomy" id="278856"/>
    <lineage>
        <taxon>Eukaryota</taxon>
        <taxon>Metazoa</taxon>
        <taxon>Ecdysozoa</taxon>
        <taxon>Arthropoda</taxon>
        <taxon>Hexapoda</taxon>
        <taxon>Insecta</taxon>
        <taxon>Pterygota</taxon>
        <taxon>Neoptera</taxon>
        <taxon>Endopterygota</taxon>
        <taxon>Lepidoptera</taxon>
        <taxon>Glossata</taxon>
        <taxon>Ditrysia</taxon>
        <taxon>Papilionoidea</taxon>
        <taxon>Nymphalidae</taxon>
        <taxon>Danainae</taxon>
        <taxon>Danaini</taxon>
        <taxon>Danaina</taxon>
        <taxon>Danaus</taxon>
        <taxon>Danaus</taxon>
    </lineage>
</organism>
<proteinExistence type="inferred from homology"/>
<dbReference type="SMART" id="SM01368">
    <property type="entry name" value="RB_A"/>
    <property type="match status" value="1"/>
</dbReference>
<evidence type="ECO:0000259" key="9">
    <source>
        <dbReference type="SMART" id="SM01367"/>
    </source>
</evidence>
<dbReference type="InterPro" id="IPR002720">
    <property type="entry name" value="RB_A"/>
</dbReference>
<dbReference type="KEGG" id="dpl:KGM_214677"/>